<dbReference type="GO" id="GO:0005506">
    <property type="term" value="F:iron ion binding"/>
    <property type="evidence" value="ECO:0007669"/>
    <property type="project" value="InterPro"/>
</dbReference>
<keyword evidence="4" id="KW-0560">Oxidoreductase</keyword>
<dbReference type="PANTHER" id="PTHR46696">
    <property type="entry name" value="P450, PUTATIVE (EUROFUNG)-RELATED"/>
    <property type="match status" value="1"/>
</dbReference>
<dbReference type="InterPro" id="IPR001128">
    <property type="entry name" value="Cyt_P450"/>
</dbReference>
<evidence type="ECO:0000256" key="5">
    <source>
        <dbReference type="ARBA" id="ARBA00023004"/>
    </source>
</evidence>
<dbReference type="PRINTS" id="PR00359">
    <property type="entry name" value="BP450"/>
</dbReference>
<dbReference type="InterPro" id="IPR017972">
    <property type="entry name" value="Cyt_P450_CS"/>
</dbReference>
<keyword evidence="6" id="KW-0503">Monooxygenase</keyword>
<dbReference type="PRINTS" id="PR00385">
    <property type="entry name" value="P450"/>
</dbReference>
<dbReference type="GO" id="GO:0004497">
    <property type="term" value="F:monooxygenase activity"/>
    <property type="evidence" value="ECO:0007669"/>
    <property type="project" value="UniProtKB-KW"/>
</dbReference>
<keyword evidence="2" id="KW-0349">Heme</keyword>
<reference evidence="8" key="1">
    <citation type="submission" date="2020-05" db="EMBL/GenBank/DDBJ databases">
        <authorList>
            <person name="Chiriac C."/>
            <person name="Salcher M."/>
            <person name="Ghai R."/>
            <person name="Kavagutti S V."/>
        </authorList>
    </citation>
    <scope>NUCLEOTIDE SEQUENCE</scope>
</reference>
<evidence type="ECO:0000256" key="2">
    <source>
        <dbReference type="ARBA" id="ARBA00022617"/>
    </source>
</evidence>
<dbReference type="FunFam" id="1.10.630.10:FF:000018">
    <property type="entry name" value="Cytochrome P450 monooxygenase"/>
    <property type="match status" value="1"/>
</dbReference>
<gene>
    <name evidence="8" type="ORF">UFOPK1493_01525</name>
</gene>
<evidence type="ECO:0000256" key="4">
    <source>
        <dbReference type="ARBA" id="ARBA00023002"/>
    </source>
</evidence>
<evidence type="ECO:0000256" key="6">
    <source>
        <dbReference type="ARBA" id="ARBA00023033"/>
    </source>
</evidence>
<dbReference type="GO" id="GO:0016705">
    <property type="term" value="F:oxidoreductase activity, acting on paired donors, with incorporation or reduction of molecular oxygen"/>
    <property type="evidence" value="ECO:0007669"/>
    <property type="project" value="InterPro"/>
</dbReference>
<evidence type="ECO:0000256" key="7">
    <source>
        <dbReference type="SAM" id="MobiDB-lite"/>
    </source>
</evidence>
<dbReference type="Pfam" id="PF00067">
    <property type="entry name" value="p450"/>
    <property type="match status" value="1"/>
</dbReference>
<dbReference type="InterPro" id="IPR002397">
    <property type="entry name" value="Cyt_P450_B"/>
</dbReference>
<evidence type="ECO:0000313" key="8">
    <source>
        <dbReference type="EMBL" id="CAB4557641.1"/>
    </source>
</evidence>
<feature type="compositionally biased region" description="Polar residues" evidence="7">
    <location>
        <begin position="1"/>
        <end position="10"/>
    </location>
</feature>
<keyword evidence="5" id="KW-0408">Iron</keyword>
<feature type="region of interest" description="Disordered" evidence="7">
    <location>
        <begin position="1"/>
        <end position="20"/>
    </location>
</feature>
<dbReference type="PROSITE" id="PS00086">
    <property type="entry name" value="CYTOCHROME_P450"/>
    <property type="match status" value="1"/>
</dbReference>
<dbReference type="AlphaFoldDB" id="A0A6J6D115"/>
<dbReference type="InterPro" id="IPR036396">
    <property type="entry name" value="Cyt_P450_sf"/>
</dbReference>
<dbReference type="GO" id="GO:0020037">
    <property type="term" value="F:heme binding"/>
    <property type="evidence" value="ECO:0007669"/>
    <property type="project" value="InterPro"/>
</dbReference>
<organism evidence="8">
    <name type="scientific">freshwater metagenome</name>
    <dbReference type="NCBI Taxonomy" id="449393"/>
    <lineage>
        <taxon>unclassified sequences</taxon>
        <taxon>metagenomes</taxon>
        <taxon>ecological metagenomes</taxon>
    </lineage>
</organism>
<dbReference type="PANTHER" id="PTHR46696:SF6">
    <property type="entry name" value="P450, PUTATIVE (EUROFUNG)-RELATED"/>
    <property type="match status" value="1"/>
</dbReference>
<proteinExistence type="inferred from homology"/>
<dbReference type="Gene3D" id="1.10.630.10">
    <property type="entry name" value="Cytochrome P450"/>
    <property type="match status" value="1"/>
</dbReference>
<accession>A0A6J6D115</accession>
<sequence>MATDDPTGQVTDYDPFAPATLEDPHPSHQWLVEQCPVHFYEPMGFYTVSRHEQLVEVARDQTRFSAHFGQGPVDGNGGGMLDDPPGHTMFRRMVLSFFTPRRIEAQTPLIEALADELVDALEATGTRTAELHDDLACPLPVIIIARLLGVAEADRERFKTWSDAQVAAMGRADRSNRETQMQMYAYLQDGVTTRRQLLAAREPLPDDLISGLVVAASQAPREITDAEILGVLGQLLVGGNETTTSLITNCVWRLLEDRSLWEAAVADPSLVEVAVEESLRFDPPVLGLWRKAVCPVTWHGVTIPEGARVQMLYAAANRDPAVFDDPNSFRLDRDLADVRRMHVSFGSGVHFCLGASMARTEATVAVRTLVTRLPSLRLAGPTERIEPQFLWGRHRLPVSW</sequence>
<evidence type="ECO:0000256" key="1">
    <source>
        <dbReference type="ARBA" id="ARBA00010617"/>
    </source>
</evidence>
<evidence type="ECO:0000256" key="3">
    <source>
        <dbReference type="ARBA" id="ARBA00022723"/>
    </source>
</evidence>
<dbReference type="SUPFAM" id="SSF48264">
    <property type="entry name" value="Cytochrome P450"/>
    <property type="match status" value="1"/>
</dbReference>
<protein>
    <submittedName>
        <fullName evidence="8">Unannotated protein</fullName>
    </submittedName>
</protein>
<keyword evidence="3" id="KW-0479">Metal-binding</keyword>
<comment type="similarity">
    <text evidence="1">Belongs to the cytochrome P450 family.</text>
</comment>
<dbReference type="EMBL" id="CAEZSR010000046">
    <property type="protein sequence ID" value="CAB4557641.1"/>
    <property type="molecule type" value="Genomic_DNA"/>
</dbReference>
<name>A0A6J6D115_9ZZZZ</name>